<evidence type="ECO:0000313" key="1">
    <source>
        <dbReference type="EMBL" id="EZG67184.1"/>
    </source>
</evidence>
<dbReference type="Proteomes" id="UP000019763">
    <property type="component" value="Unassembled WGS sequence"/>
</dbReference>
<dbReference type="RefSeq" id="XP_011130313.1">
    <property type="nucleotide sequence ID" value="XM_011132011.1"/>
</dbReference>
<reference evidence="1" key="1">
    <citation type="submission" date="2013-12" db="EMBL/GenBank/DDBJ databases">
        <authorList>
            <person name="Omoto C.K."/>
            <person name="Sibley D."/>
            <person name="Venepally P."/>
            <person name="Hadjithomas M."/>
            <person name="Karamycheva S."/>
            <person name="Brunk B."/>
            <person name="Roos D."/>
            <person name="Caler E."/>
            <person name="Lorenzi H."/>
        </authorList>
    </citation>
    <scope>NUCLEOTIDE SEQUENCE</scope>
</reference>
<gene>
    <name evidence="1" type="ORF">GNI_070900</name>
</gene>
<dbReference type="EMBL" id="AFNH02000532">
    <property type="protein sequence ID" value="EZG67184.1"/>
    <property type="molecule type" value="Genomic_DNA"/>
</dbReference>
<evidence type="ECO:0000313" key="2">
    <source>
        <dbReference type="Proteomes" id="UP000019763"/>
    </source>
</evidence>
<protein>
    <submittedName>
        <fullName evidence="1">Uncharacterized protein</fullName>
    </submittedName>
</protein>
<name>A0A023B7B3_GRENI</name>
<organism evidence="1 2">
    <name type="scientific">Gregarina niphandrodes</name>
    <name type="common">Septate eugregarine</name>
    <dbReference type="NCBI Taxonomy" id="110365"/>
    <lineage>
        <taxon>Eukaryota</taxon>
        <taxon>Sar</taxon>
        <taxon>Alveolata</taxon>
        <taxon>Apicomplexa</taxon>
        <taxon>Conoidasida</taxon>
        <taxon>Gregarinasina</taxon>
        <taxon>Eugregarinorida</taxon>
        <taxon>Gregarinidae</taxon>
        <taxon>Gregarina</taxon>
    </lineage>
</organism>
<dbReference type="VEuPathDB" id="CryptoDB:GNI_070900"/>
<accession>A0A023B7B3</accession>
<dbReference type="GeneID" id="22912598"/>
<keyword evidence="2" id="KW-1185">Reference proteome</keyword>
<dbReference type="AlphaFoldDB" id="A0A023B7B3"/>
<proteinExistence type="predicted"/>
<comment type="caution">
    <text evidence="1">The sequence shown here is derived from an EMBL/GenBank/DDBJ whole genome shotgun (WGS) entry which is preliminary data.</text>
</comment>
<sequence length="193" mass="21299">MDMTELGSCLDEIPLGARCSCVSFGDSQAKSSVCRASDEQGCAIWFDFEQPAGNWLPVQIELVVGNFAWDSEAGLSTETFATEEPEDCNCLTLGQNDGTVPSCYNVNVTDNMQRVMRSNDREQIDIVNLNQSRSLNSTVLVRFNSTDLCQDIHNFRVSNRYLTMNALEPSLNSMTDLHGLLIIIILFLATGGI</sequence>